<keyword evidence="4" id="KW-0249">Electron transport</keyword>
<evidence type="ECO:0000313" key="10">
    <source>
        <dbReference type="Proteomes" id="UP000266188"/>
    </source>
</evidence>
<protein>
    <submittedName>
        <fullName evidence="9">Integral membrane protein</fullName>
    </submittedName>
</protein>
<dbReference type="PANTHER" id="PTHR47797:SF1">
    <property type="entry name" value="CYTOCHROME B561 DOMAIN-CONTAINING PROTEIN-RELATED"/>
    <property type="match status" value="1"/>
</dbReference>
<feature type="transmembrane region" description="Helical" evidence="7">
    <location>
        <begin position="104"/>
        <end position="128"/>
    </location>
</feature>
<evidence type="ECO:0000256" key="3">
    <source>
        <dbReference type="ARBA" id="ARBA00022692"/>
    </source>
</evidence>
<evidence type="ECO:0000259" key="8">
    <source>
        <dbReference type="PROSITE" id="PS50939"/>
    </source>
</evidence>
<feature type="domain" description="Cytochrome b561" evidence="8">
    <location>
        <begin position="1"/>
        <end position="160"/>
    </location>
</feature>
<dbReference type="OrthoDB" id="19261at2759"/>
<feature type="transmembrane region" description="Helical" evidence="7">
    <location>
        <begin position="25"/>
        <end position="49"/>
    </location>
</feature>
<comment type="subcellular location">
    <subcellularLocation>
        <location evidence="1">Membrane</location>
    </subcellularLocation>
</comment>
<accession>A0A3A3A2K8</accession>
<evidence type="ECO:0000256" key="5">
    <source>
        <dbReference type="ARBA" id="ARBA00022989"/>
    </source>
</evidence>
<dbReference type="STRING" id="2070753.A0A3A3A2K8"/>
<evidence type="ECO:0000256" key="2">
    <source>
        <dbReference type="ARBA" id="ARBA00022448"/>
    </source>
</evidence>
<dbReference type="EMBL" id="MVGC01000034">
    <property type="protein sequence ID" value="RJE25924.1"/>
    <property type="molecule type" value="Genomic_DNA"/>
</dbReference>
<keyword evidence="6 7" id="KW-0472">Membrane</keyword>
<organism evidence="9 10">
    <name type="scientific">Aspergillus sclerotialis</name>
    <dbReference type="NCBI Taxonomy" id="2070753"/>
    <lineage>
        <taxon>Eukaryota</taxon>
        <taxon>Fungi</taxon>
        <taxon>Dikarya</taxon>
        <taxon>Ascomycota</taxon>
        <taxon>Pezizomycotina</taxon>
        <taxon>Eurotiomycetes</taxon>
        <taxon>Eurotiomycetidae</taxon>
        <taxon>Eurotiales</taxon>
        <taxon>Aspergillaceae</taxon>
        <taxon>Aspergillus</taxon>
        <taxon>Aspergillus subgen. Polypaecilum</taxon>
    </lineage>
</organism>
<comment type="caution">
    <text evidence="9">The sequence shown here is derived from an EMBL/GenBank/DDBJ whole genome shotgun (WGS) entry which is preliminary data.</text>
</comment>
<evidence type="ECO:0000313" key="9">
    <source>
        <dbReference type="EMBL" id="RJE25924.1"/>
    </source>
</evidence>
<dbReference type="Proteomes" id="UP000266188">
    <property type="component" value="Unassembled WGS sequence"/>
</dbReference>
<dbReference type="GO" id="GO:0016020">
    <property type="term" value="C:membrane"/>
    <property type="evidence" value="ECO:0007669"/>
    <property type="project" value="UniProtKB-SubCell"/>
</dbReference>
<keyword evidence="2" id="KW-0813">Transport</keyword>
<dbReference type="Pfam" id="PF03188">
    <property type="entry name" value="Cytochrom_B561"/>
    <property type="match status" value="1"/>
</dbReference>
<evidence type="ECO:0000256" key="4">
    <source>
        <dbReference type="ARBA" id="ARBA00022982"/>
    </source>
</evidence>
<evidence type="ECO:0000256" key="1">
    <source>
        <dbReference type="ARBA" id="ARBA00004370"/>
    </source>
</evidence>
<dbReference type="AlphaFoldDB" id="A0A3A3A2K8"/>
<dbReference type="CDD" id="cd08760">
    <property type="entry name" value="Cyt_b561_FRRS1_like"/>
    <property type="match status" value="1"/>
</dbReference>
<dbReference type="InterPro" id="IPR006593">
    <property type="entry name" value="Cyt_b561/ferric_Rdtase_TM"/>
</dbReference>
<keyword evidence="5 7" id="KW-1133">Transmembrane helix</keyword>
<dbReference type="PANTHER" id="PTHR47797">
    <property type="entry name" value="DEHYDROGENASE, PUTATIVE (AFU_ORTHOLOGUE AFUA_8G05805)-RELATED"/>
    <property type="match status" value="1"/>
</dbReference>
<dbReference type="Gene3D" id="1.20.120.1770">
    <property type="match status" value="1"/>
</dbReference>
<gene>
    <name evidence="9" type="ORF">PHISCL_01766</name>
</gene>
<dbReference type="PROSITE" id="PS50939">
    <property type="entry name" value="CYTOCHROME_B561"/>
    <property type="match status" value="1"/>
</dbReference>
<keyword evidence="3 7" id="KW-0812">Transmembrane</keyword>
<keyword evidence="10" id="KW-1185">Reference proteome</keyword>
<evidence type="ECO:0000256" key="7">
    <source>
        <dbReference type="SAM" id="Phobius"/>
    </source>
</evidence>
<name>A0A3A3A2K8_9EURO</name>
<dbReference type="SMART" id="SM00665">
    <property type="entry name" value="B561"/>
    <property type="match status" value="1"/>
</dbReference>
<proteinExistence type="predicted"/>
<evidence type="ECO:0000256" key="6">
    <source>
        <dbReference type="ARBA" id="ARBA00023136"/>
    </source>
</evidence>
<feature type="transmembrane region" description="Helical" evidence="7">
    <location>
        <begin position="69"/>
        <end position="92"/>
    </location>
</feature>
<sequence>MAITFVIVLPLGAVLMRVARFKGAVWVHAAWQLMGWALMIAGLGIGVRLGKIIDYVSSPACLHSNTHTILGIIIVVLMLIQPFIGFIHHYLFRRKQIQTAATHLHIWYGRLLILLGIINGGLGLALAGNTMAGTIAYGVVAGAIGVAYLSLVGGFEWRKVKRSVEVIPSSEREESTQQTA</sequence>
<feature type="transmembrane region" description="Helical" evidence="7">
    <location>
        <begin position="134"/>
        <end position="155"/>
    </location>
</feature>
<reference evidence="10" key="1">
    <citation type="submission" date="2017-02" db="EMBL/GenBank/DDBJ databases">
        <authorList>
            <person name="Tafer H."/>
            <person name="Lopandic K."/>
        </authorList>
    </citation>
    <scope>NUCLEOTIDE SEQUENCE [LARGE SCALE GENOMIC DNA]</scope>
    <source>
        <strain evidence="10">CBS 366.77</strain>
    </source>
</reference>